<evidence type="ECO:0000256" key="2">
    <source>
        <dbReference type="ARBA" id="ARBA00012573"/>
    </source>
</evidence>
<dbReference type="Gene3D" id="3.40.1350.10">
    <property type="match status" value="1"/>
</dbReference>
<dbReference type="EC" id="4.6.1.16" evidence="2"/>
<dbReference type="HOGENOM" id="CLU_049366_0_0_1"/>
<feature type="region of interest" description="Disordered" evidence="6">
    <location>
        <begin position="1"/>
        <end position="29"/>
    </location>
</feature>
<evidence type="ECO:0000313" key="9">
    <source>
        <dbReference type="EMBL" id="KIH93006.1"/>
    </source>
</evidence>
<dbReference type="GO" id="GO:0000379">
    <property type="term" value="P:tRNA-type intron splice site recognition and cleavage"/>
    <property type="evidence" value="ECO:0007669"/>
    <property type="project" value="TreeGrafter"/>
</dbReference>
<sequence>MASSVARSPVGHDRNDRREKGEAETEQNGGKNKIRIAKIGGRYLVFDVADVARLRRQHDLCAVLVGITPQAPNQTVFSSLPLELTADEVRWLVYERRAAYVADDWQAHLAALKQPTARRAYMDNVLRQRQAAQVVADEIMAERERRGAEVRASQAAKPASRKSKKAAHKAGDSSKKDVVKETDAMPEPELEREAEAAQPVVAAANDIDTASATETAVDDVPHKILVTKATDRANDHADLEPLLRAPPRTEEVMQQEDDFLFGGPVEVERMKTDRARRGTSPTPEKMNKEKDDKKKDNSAASSKPLVRITPTTSAGLLADREEDEDDGTAALIPPRSTLLASTSSFASAALRAHLADRGYFTTPGLRFGGALSVYPGDPFRYHAHFVANSYGWDEPIKLLDVVGTGRLATGVKKGLLIGSAKPTEGKSEGEGVSAVVRTFTLEWAAI</sequence>
<evidence type="ECO:0000256" key="6">
    <source>
        <dbReference type="SAM" id="MobiDB-lite"/>
    </source>
</evidence>
<evidence type="ECO:0000313" key="10">
    <source>
        <dbReference type="Proteomes" id="UP000031575"/>
    </source>
</evidence>
<feature type="region of interest" description="Disordered" evidence="6">
    <location>
        <begin position="145"/>
        <end position="196"/>
    </location>
</feature>
<feature type="compositionally biased region" description="Basic and acidic residues" evidence="6">
    <location>
        <begin position="10"/>
        <end position="23"/>
    </location>
</feature>
<feature type="domain" description="tRNA intron endonuclease catalytic" evidence="7">
    <location>
        <begin position="352"/>
        <end position="418"/>
    </location>
</feature>
<dbReference type="PANTHER" id="PTHR13070:SF0">
    <property type="entry name" value="TRNA-SPLICING ENDONUCLEASE SUBUNIT SEN34"/>
    <property type="match status" value="1"/>
</dbReference>
<evidence type="ECO:0000259" key="8">
    <source>
        <dbReference type="Pfam" id="PF26577"/>
    </source>
</evidence>
<dbReference type="RefSeq" id="XP_040621016.1">
    <property type="nucleotide sequence ID" value="XM_040761139.1"/>
</dbReference>
<feature type="domain" description="TSEN34 N-terminal" evidence="8">
    <location>
        <begin position="34"/>
        <end position="103"/>
    </location>
</feature>
<dbReference type="GO" id="GO:0005634">
    <property type="term" value="C:nucleus"/>
    <property type="evidence" value="ECO:0007669"/>
    <property type="project" value="UniProtKB-ARBA"/>
</dbReference>
<keyword evidence="10" id="KW-1185">Reference proteome</keyword>
<evidence type="ECO:0000256" key="5">
    <source>
        <dbReference type="ARBA" id="ARBA00034031"/>
    </source>
</evidence>
<reference evidence="9 10" key="1">
    <citation type="journal article" date="2014" name="BMC Genomics">
        <title>Comparative genomics of the major fungal agents of human and animal Sporotrichosis: Sporothrix schenckii and Sporothrix brasiliensis.</title>
        <authorList>
            <person name="Teixeira M.M."/>
            <person name="de Almeida L.G."/>
            <person name="Kubitschek-Barreira P."/>
            <person name="Alves F.L."/>
            <person name="Kioshima E.S."/>
            <person name="Abadio A.K."/>
            <person name="Fernandes L."/>
            <person name="Derengowski L.S."/>
            <person name="Ferreira K.S."/>
            <person name="Souza R.C."/>
            <person name="Ruiz J.C."/>
            <person name="de Andrade N.C."/>
            <person name="Paes H.C."/>
            <person name="Nicola A.M."/>
            <person name="Albuquerque P."/>
            <person name="Gerber A.L."/>
            <person name="Martins V.P."/>
            <person name="Peconick L.D."/>
            <person name="Neto A.V."/>
            <person name="Chaucanez C.B."/>
            <person name="Silva P.A."/>
            <person name="Cunha O.L."/>
            <person name="de Oliveira F.F."/>
            <person name="dos Santos T.C."/>
            <person name="Barros A.L."/>
            <person name="Soares M.A."/>
            <person name="de Oliveira L.M."/>
            <person name="Marini M.M."/>
            <person name="Villalobos-Duno H."/>
            <person name="Cunha M.M."/>
            <person name="de Hoog S."/>
            <person name="da Silveira J.F."/>
            <person name="Henrissat B."/>
            <person name="Nino-Vega G.A."/>
            <person name="Cisalpino P.S."/>
            <person name="Mora-Montes H.M."/>
            <person name="Almeida S.R."/>
            <person name="Stajich J.E."/>
            <person name="Lopes-Bezerra L.M."/>
            <person name="Vasconcelos A.T."/>
            <person name="Felipe M.S."/>
        </authorList>
    </citation>
    <scope>NUCLEOTIDE SEQUENCE [LARGE SCALE GENOMIC DNA]</scope>
    <source>
        <strain evidence="9 10">5110</strain>
    </source>
</reference>
<dbReference type="Proteomes" id="UP000031575">
    <property type="component" value="Unassembled WGS sequence"/>
</dbReference>
<keyword evidence="4" id="KW-0456">Lyase</keyword>
<comment type="catalytic activity">
    <reaction evidence="5">
        <text>pretRNA = a 3'-half-tRNA molecule with a 5'-OH end + a 5'-half-tRNA molecule with a 2',3'-cyclic phosphate end + an intron with a 2',3'-cyclic phosphate and a 5'-hydroxyl terminus.</text>
        <dbReference type="EC" id="4.6.1.16"/>
    </reaction>
</comment>
<dbReference type="EMBL" id="AWTV01000006">
    <property type="protein sequence ID" value="KIH93006.1"/>
    <property type="molecule type" value="Genomic_DNA"/>
</dbReference>
<dbReference type="PANTHER" id="PTHR13070">
    <property type="entry name" value="TRNA-SPLICING ENDONUCLEASE SUBUNIT SEN34-RELATED"/>
    <property type="match status" value="1"/>
</dbReference>
<dbReference type="VEuPathDB" id="FungiDB:SPBR_02836"/>
<accession>A0A0C2IV30</accession>
<dbReference type="InterPro" id="IPR006677">
    <property type="entry name" value="tRNA_intron_Endonuc_cat-like"/>
</dbReference>
<dbReference type="AlphaFoldDB" id="A0A0C2IV30"/>
<feature type="compositionally biased region" description="Basic and acidic residues" evidence="6">
    <location>
        <begin position="285"/>
        <end position="297"/>
    </location>
</feature>
<keyword evidence="9" id="KW-0378">Hydrolase</keyword>
<proteinExistence type="inferred from homology"/>
<dbReference type="CDD" id="cd22363">
    <property type="entry name" value="tRNA-intron_lyase_C"/>
    <property type="match status" value="1"/>
</dbReference>
<dbReference type="Pfam" id="PF01974">
    <property type="entry name" value="tRNA_int_endo"/>
    <property type="match status" value="1"/>
</dbReference>
<dbReference type="SUPFAM" id="SSF53032">
    <property type="entry name" value="tRNA-intron endonuclease catalytic domain-like"/>
    <property type="match status" value="1"/>
</dbReference>
<keyword evidence="9" id="KW-0255">Endonuclease</keyword>
<evidence type="ECO:0000256" key="4">
    <source>
        <dbReference type="ARBA" id="ARBA00023239"/>
    </source>
</evidence>
<organism evidence="9 10">
    <name type="scientific">Sporothrix brasiliensis 5110</name>
    <dbReference type="NCBI Taxonomy" id="1398154"/>
    <lineage>
        <taxon>Eukaryota</taxon>
        <taxon>Fungi</taxon>
        <taxon>Dikarya</taxon>
        <taxon>Ascomycota</taxon>
        <taxon>Pezizomycotina</taxon>
        <taxon>Sordariomycetes</taxon>
        <taxon>Sordariomycetidae</taxon>
        <taxon>Ophiostomatales</taxon>
        <taxon>Ophiostomataceae</taxon>
        <taxon>Sporothrix</taxon>
    </lineage>
</organism>
<keyword evidence="3" id="KW-0819">tRNA processing</keyword>
<evidence type="ECO:0000259" key="7">
    <source>
        <dbReference type="Pfam" id="PF01974"/>
    </source>
</evidence>
<feature type="compositionally biased region" description="Basic and acidic residues" evidence="6">
    <location>
        <begin position="169"/>
        <end position="195"/>
    </location>
</feature>
<dbReference type="GO" id="GO:0003676">
    <property type="term" value="F:nucleic acid binding"/>
    <property type="evidence" value="ECO:0007669"/>
    <property type="project" value="InterPro"/>
</dbReference>
<comment type="similarity">
    <text evidence="1">Belongs to the tRNA-intron endonuclease family.</text>
</comment>
<dbReference type="InterPro" id="IPR059049">
    <property type="entry name" value="TSEN34_N"/>
</dbReference>
<comment type="caution">
    <text evidence="9">The sequence shown here is derived from an EMBL/GenBank/DDBJ whole genome shotgun (WGS) entry which is preliminary data.</text>
</comment>
<dbReference type="GeneID" id="63676060"/>
<protein>
    <recommendedName>
        <fullName evidence="2">tRNA-intron lyase</fullName>
        <ecNumber evidence="2">4.6.1.16</ecNumber>
    </recommendedName>
</protein>
<name>A0A0C2IV30_9PEZI</name>
<feature type="compositionally biased region" description="Basic residues" evidence="6">
    <location>
        <begin position="159"/>
        <end position="168"/>
    </location>
</feature>
<dbReference type="GO" id="GO:0000213">
    <property type="term" value="F:tRNA-intron lyase activity"/>
    <property type="evidence" value="ECO:0007669"/>
    <property type="project" value="UniProtKB-EC"/>
</dbReference>
<dbReference type="Pfam" id="PF26577">
    <property type="entry name" value="TSEN34_N"/>
    <property type="match status" value="1"/>
</dbReference>
<dbReference type="InterPro" id="IPR036167">
    <property type="entry name" value="tRNA_intron_Endo_cat-like_sf"/>
</dbReference>
<dbReference type="InterPro" id="IPR011856">
    <property type="entry name" value="tRNA_endonuc-like_dom_sf"/>
</dbReference>
<evidence type="ECO:0000256" key="3">
    <source>
        <dbReference type="ARBA" id="ARBA00022694"/>
    </source>
</evidence>
<gene>
    <name evidence="9" type="ORF">SPBR_02836</name>
</gene>
<keyword evidence="9" id="KW-0540">Nuclease</keyword>
<feature type="region of interest" description="Disordered" evidence="6">
    <location>
        <begin position="270"/>
        <end position="331"/>
    </location>
</feature>
<evidence type="ECO:0000256" key="1">
    <source>
        <dbReference type="ARBA" id="ARBA00008078"/>
    </source>
</evidence>
<dbReference type="OrthoDB" id="48041at2759"/>